<dbReference type="NCBIfam" id="NF041681">
    <property type="entry name" value="HGxxPAAW"/>
    <property type="match status" value="1"/>
</dbReference>
<feature type="transmembrane region" description="Helical" evidence="1">
    <location>
        <begin position="39"/>
        <end position="58"/>
    </location>
</feature>
<sequence>MSAEHESHGNTAAAWTAVTIIMVAFLIGAIALLVGNWPLFWIGSVGLTAVGGIVGKVMQMMGMGAPVDAAQL</sequence>
<organism evidence="3">
    <name type="scientific">freshwater metagenome</name>
    <dbReference type="NCBI Taxonomy" id="449393"/>
    <lineage>
        <taxon>unclassified sequences</taxon>
        <taxon>metagenomes</taxon>
        <taxon>ecological metagenomes</taxon>
    </lineage>
</organism>
<name>A0A6J7IBY8_9ZZZZ</name>
<keyword evidence="1" id="KW-0472">Membrane</keyword>
<dbReference type="EMBL" id="CAFBPU010000012">
    <property type="protein sequence ID" value="CAB5028787.1"/>
    <property type="molecule type" value="Genomic_DNA"/>
</dbReference>
<evidence type="ECO:0000313" key="4">
    <source>
        <dbReference type="EMBL" id="CAB5028787.1"/>
    </source>
</evidence>
<keyword evidence="1" id="KW-0812">Transmembrane</keyword>
<dbReference type="EMBL" id="CAFBND010000006">
    <property type="protein sequence ID" value="CAB4928026.1"/>
    <property type="molecule type" value="Genomic_DNA"/>
</dbReference>
<gene>
    <name evidence="2" type="ORF">UFOPK3268_00432</name>
    <name evidence="3" type="ORF">UFOPK3752_00251</name>
    <name evidence="4" type="ORF">UFOPK4150_00757</name>
</gene>
<dbReference type="Pfam" id="PF20447">
    <property type="entry name" value="DUF6704"/>
    <property type="match status" value="1"/>
</dbReference>
<protein>
    <submittedName>
        <fullName evidence="3">Unannotated protein</fullName>
    </submittedName>
</protein>
<dbReference type="EMBL" id="CAFBIZ010000036">
    <property type="protein sequence ID" value="CAB4847487.1"/>
    <property type="molecule type" value="Genomic_DNA"/>
</dbReference>
<accession>A0A6J7IBY8</accession>
<dbReference type="InterPro" id="IPR046550">
    <property type="entry name" value="DUF6704"/>
</dbReference>
<evidence type="ECO:0000313" key="2">
    <source>
        <dbReference type="EMBL" id="CAB4847487.1"/>
    </source>
</evidence>
<reference evidence="3" key="1">
    <citation type="submission" date="2020-05" db="EMBL/GenBank/DDBJ databases">
        <authorList>
            <person name="Chiriac C."/>
            <person name="Salcher M."/>
            <person name="Ghai R."/>
            <person name="Kavagutti S V."/>
        </authorList>
    </citation>
    <scope>NUCLEOTIDE SEQUENCE</scope>
</reference>
<evidence type="ECO:0000256" key="1">
    <source>
        <dbReference type="SAM" id="Phobius"/>
    </source>
</evidence>
<feature type="transmembrane region" description="Helical" evidence="1">
    <location>
        <begin position="12"/>
        <end position="33"/>
    </location>
</feature>
<dbReference type="AlphaFoldDB" id="A0A6J7IBY8"/>
<keyword evidence="1" id="KW-1133">Transmembrane helix</keyword>
<proteinExistence type="predicted"/>
<evidence type="ECO:0000313" key="3">
    <source>
        <dbReference type="EMBL" id="CAB4928026.1"/>
    </source>
</evidence>